<dbReference type="EMBL" id="BPWL01000010">
    <property type="protein sequence ID" value="GJJ14692.1"/>
    <property type="molecule type" value="Genomic_DNA"/>
</dbReference>
<protein>
    <recommendedName>
        <fullName evidence="3">Non-specific serine/threonine protein kinase</fullName>
    </recommendedName>
</protein>
<comment type="caution">
    <text evidence="1">The sequence shown here is derived from an EMBL/GenBank/DDBJ whole genome shotgun (WGS) entry which is preliminary data.</text>
</comment>
<evidence type="ECO:0000313" key="1">
    <source>
        <dbReference type="EMBL" id="GJJ14692.1"/>
    </source>
</evidence>
<name>A0AAV5ALQ3_9AGAM</name>
<accession>A0AAV5ALQ3</accession>
<reference evidence="1" key="1">
    <citation type="submission" date="2021-10" db="EMBL/GenBank/DDBJ databases">
        <title>De novo Genome Assembly of Clathrus columnatus (Basidiomycota, Fungi) Using Illumina and Nanopore Sequence Data.</title>
        <authorList>
            <person name="Ogiso-Tanaka E."/>
            <person name="Itagaki H."/>
            <person name="Hosoya T."/>
            <person name="Hosaka K."/>
        </authorList>
    </citation>
    <scope>NUCLEOTIDE SEQUENCE</scope>
    <source>
        <strain evidence="1">MO-923</strain>
    </source>
</reference>
<sequence length="483" mass="53485">MAKKTVYILSPGLFPRFKAIPLRLDEEGLYIHIHCTLHAPRISPFQSHPIPIKPINTLVERVSHIDTGSPSFQASIRDNPSWHQAGTVQLILEVTTTNPEAEIFVTEKEHLTTIAKAVIAPSPSSIANNVKVFKSEQGKHPLYNGRPYGQSAAPVGIYDKTLAWLKENLDNLPATATSERFSVSLAGKLLLASTDIYDDESERVEGVCTLLELLLDVKFKTKVETDSGATVEVETQDPEFGDKKAIIVQVEVKNELGTSGDSLLQGALTFRRSRLLPQPTPRLGGPGQPINGIQFRERLHYSGRQSGDFRQSLFLAYYEGQLVVVKFTERYHEQAHRMLADVGLAPKLYGCYHLIGGGFMVVMDYVQGQDAHHRFENTNLPLTILSDIQHAVTILHSVGLVYGDLRRVNIMTVPKPAAKGDGMAVDFNEGGILIDFDWVGRDGQDHYPALLNDTGEIDWAEGVLPGGVMRKQHDVDMLKKLNP</sequence>
<dbReference type="AlphaFoldDB" id="A0AAV5ALQ3"/>
<dbReference type="InterPro" id="IPR011009">
    <property type="entry name" value="Kinase-like_dom_sf"/>
</dbReference>
<evidence type="ECO:0008006" key="3">
    <source>
        <dbReference type="Google" id="ProtNLM"/>
    </source>
</evidence>
<evidence type="ECO:0000313" key="2">
    <source>
        <dbReference type="Proteomes" id="UP001050691"/>
    </source>
</evidence>
<dbReference type="Proteomes" id="UP001050691">
    <property type="component" value="Unassembled WGS sequence"/>
</dbReference>
<keyword evidence="2" id="KW-1185">Reference proteome</keyword>
<gene>
    <name evidence="1" type="ORF">Clacol_008959</name>
</gene>
<proteinExistence type="predicted"/>
<organism evidence="1 2">
    <name type="scientific">Clathrus columnatus</name>
    <dbReference type="NCBI Taxonomy" id="1419009"/>
    <lineage>
        <taxon>Eukaryota</taxon>
        <taxon>Fungi</taxon>
        <taxon>Dikarya</taxon>
        <taxon>Basidiomycota</taxon>
        <taxon>Agaricomycotina</taxon>
        <taxon>Agaricomycetes</taxon>
        <taxon>Phallomycetidae</taxon>
        <taxon>Phallales</taxon>
        <taxon>Clathraceae</taxon>
        <taxon>Clathrus</taxon>
    </lineage>
</organism>
<dbReference type="SUPFAM" id="SSF56112">
    <property type="entry name" value="Protein kinase-like (PK-like)"/>
    <property type="match status" value="1"/>
</dbReference>